<dbReference type="RefSeq" id="YP_010776130.1">
    <property type="nucleotide sequence ID" value="NC_075034.1"/>
</dbReference>
<dbReference type="Proteomes" id="UP000241365">
    <property type="component" value="Segment"/>
</dbReference>
<dbReference type="InterPro" id="IPR029044">
    <property type="entry name" value="Nucleotide-diphossugar_trans"/>
</dbReference>
<reference evidence="2 3" key="1">
    <citation type="journal article" date="2016" name="Genome Announc.">
        <title>Complete Genome Sequence of a New Megavirus Family Member Isolated from an Inland Water Lake for the First Time in India.</title>
        <authorList>
            <person name="Chatterjee A."/>
            <person name="Ali F."/>
            <person name="Bange D."/>
            <person name="Kondabagil K."/>
        </authorList>
    </citation>
    <scope>NUCLEOTIDE SEQUENCE [LARGE SCALE GENOMIC DNA]</scope>
    <source>
        <strain evidence="2">1</strain>
    </source>
</reference>
<dbReference type="GeneID" id="80512741"/>
<keyword evidence="3" id="KW-1185">Reference proteome</keyword>
<keyword evidence="1" id="KW-1133">Transmembrane helix</keyword>
<dbReference type="InterPro" id="IPR002495">
    <property type="entry name" value="Glyco_trans_8"/>
</dbReference>
<dbReference type="Pfam" id="PF01501">
    <property type="entry name" value="Glyco_transf_8"/>
    <property type="match status" value="1"/>
</dbReference>
<keyword evidence="1" id="KW-0812">Transmembrane</keyword>
<dbReference type="InterPro" id="IPR050587">
    <property type="entry name" value="GNT1/Glycosyltrans_8"/>
</dbReference>
<proteinExistence type="predicted"/>
<dbReference type="EMBL" id="KU877344">
    <property type="protein sequence ID" value="ANB50379.1"/>
    <property type="molecule type" value="Genomic_DNA"/>
</dbReference>
<protein>
    <submittedName>
        <fullName evidence="2">p13-like protein</fullName>
    </submittedName>
</protein>
<dbReference type="KEGG" id="vg:80512741"/>
<dbReference type="GO" id="GO:0016757">
    <property type="term" value="F:glycosyltransferase activity"/>
    <property type="evidence" value="ECO:0007669"/>
    <property type="project" value="InterPro"/>
</dbReference>
<evidence type="ECO:0000313" key="3">
    <source>
        <dbReference type="Proteomes" id="UP000241365"/>
    </source>
</evidence>
<keyword evidence="1" id="KW-0472">Membrane</keyword>
<feature type="transmembrane region" description="Helical" evidence="1">
    <location>
        <begin position="6"/>
        <end position="28"/>
    </location>
</feature>
<sequence length="280" mass="33354">MINYAYITVMYGNNVYLSGALVLGYTLFKSKTPHDRVILVTPDVSETYKSYLRDIYTHVIDIDYVKVNPNIFLEQDTRFRDVFTKLSCLSLIQYDKIILLDLDMIISKNIDHLFKLSAPAACLKKNHISYGKKIPSNMICHNNRLVGSINAGLMLLKPDLEEWQNIQYDILNNTQINKYKYPEQDYISLRYCNKWTSITFNYNFQFGLTRRVKKYHYKIDDIYVIHYSSSYKPWNVLTDHEVTPTEQDFINQHKKYYDLWINIYHKIKEKYRVQGILLPY</sequence>
<dbReference type="PANTHER" id="PTHR11183">
    <property type="entry name" value="GLYCOGENIN SUBFAMILY MEMBER"/>
    <property type="match status" value="1"/>
</dbReference>
<organism evidence="2 3">
    <name type="scientific">Powai lake megavirus</name>
    <dbReference type="NCBI Taxonomy" id="1842663"/>
    <lineage>
        <taxon>Viruses</taxon>
        <taxon>Varidnaviria</taxon>
        <taxon>Bamfordvirae</taxon>
        <taxon>Nucleocytoviricota</taxon>
        <taxon>Megaviricetes</taxon>
        <taxon>Imitervirales</taxon>
        <taxon>Mimiviridae</taxon>
        <taxon>Megamimivirinae</taxon>
        <taxon>Megavirus</taxon>
        <taxon>Megavirus powaiense</taxon>
    </lineage>
</organism>
<evidence type="ECO:0000256" key="1">
    <source>
        <dbReference type="SAM" id="Phobius"/>
    </source>
</evidence>
<accession>A0A167R756</accession>
<evidence type="ECO:0000313" key="2">
    <source>
        <dbReference type="EMBL" id="ANB50379.1"/>
    </source>
</evidence>
<dbReference type="Gene3D" id="3.90.550.10">
    <property type="entry name" value="Spore Coat Polysaccharide Biosynthesis Protein SpsA, Chain A"/>
    <property type="match status" value="1"/>
</dbReference>
<dbReference type="SUPFAM" id="SSF53448">
    <property type="entry name" value="Nucleotide-diphospho-sugar transferases"/>
    <property type="match status" value="1"/>
</dbReference>
<name>A0A167R756_9VIRU</name>